<dbReference type="InterPro" id="IPR012347">
    <property type="entry name" value="Ferritin-like"/>
</dbReference>
<dbReference type="GO" id="GO:0016722">
    <property type="term" value="F:oxidoreductase activity, acting on metal ions"/>
    <property type="evidence" value="ECO:0007669"/>
    <property type="project" value="InterPro"/>
</dbReference>
<dbReference type="PANTHER" id="PTHR42932:SF3">
    <property type="entry name" value="DNA PROTECTION DURING STARVATION PROTEIN"/>
    <property type="match status" value="1"/>
</dbReference>
<dbReference type="OrthoDB" id="9797687at2"/>
<evidence type="ECO:0000259" key="3">
    <source>
        <dbReference type="Pfam" id="PF00210"/>
    </source>
</evidence>
<gene>
    <name evidence="4" type="ORF">CJ301_09800</name>
</gene>
<dbReference type="InterPro" id="IPR008331">
    <property type="entry name" value="Ferritin_DPS_dom"/>
</dbReference>
<evidence type="ECO:0000313" key="4">
    <source>
        <dbReference type="EMBL" id="PHP27681.1"/>
    </source>
</evidence>
<accession>A0A2G1MG23</accession>
<dbReference type="CDD" id="cd01043">
    <property type="entry name" value="DPS"/>
    <property type="match status" value="1"/>
</dbReference>
<dbReference type="AlphaFoldDB" id="A0A2G1MG23"/>
<dbReference type="Gene3D" id="1.20.1260.10">
    <property type="match status" value="1"/>
</dbReference>
<feature type="domain" description="Ferritin/DPS" evidence="3">
    <location>
        <begin position="30"/>
        <end position="167"/>
    </location>
</feature>
<dbReference type="Pfam" id="PF00210">
    <property type="entry name" value="Ferritin"/>
    <property type="match status" value="1"/>
</dbReference>
<dbReference type="PRINTS" id="PR01346">
    <property type="entry name" value="HELNAPAPROT"/>
</dbReference>
<evidence type="ECO:0000256" key="2">
    <source>
        <dbReference type="RuleBase" id="RU003875"/>
    </source>
</evidence>
<organism evidence="4 5">
    <name type="scientific">Limimaricola cinnabarinus</name>
    <dbReference type="NCBI Taxonomy" id="1125964"/>
    <lineage>
        <taxon>Bacteria</taxon>
        <taxon>Pseudomonadati</taxon>
        <taxon>Pseudomonadota</taxon>
        <taxon>Alphaproteobacteria</taxon>
        <taxon>Rhodobacterales</taxon>
        <taxon>Paracoccaceae</taxon>
        <taxon>Limimaricola</taxon>
    </lineage>
</organism>
<sequence>MEAPLTITLKHGRYAEDAKPVDRNAVAIADALSDALTDTYRLVLKTHACHWNVAGPMFYPLHQMTEEHYTDMFAAADVLAERIRALRKRASVKPARMIDGLDTGSDTDADPTADEMVRGLLSDHEALSQRFYALVEAAEISGDPVTADLATERAAFHDKAAWMLRATAA</sequence>
<name>A0A2G1MG23_9RHOB</name>
<protein>
    <recommendedName>
        <fullName evidence="3">Ferritin/DPS domain-containing protein</fullName>
    </recommendedName>
</protein>
<dbReference type="InterPro" id="IPR009078">
    <property type="entry name" value="Ferritin-like_SF"/>
</dbReference>
<dbReference type="Proteomes" id="UP000221860">
    <property type="component" value="Unassembled WGS sequence"/>
</dbReference>
<evidence type="ECO:0000313" key="5">
    <source>
        <dbReference type="Proteomes" id="UP000221860"/>
    </source>
</evidence>
<dbReference type="SUPFAM" id="SSF47240">
    <property type="entry name" value="Ferritin-like"/>
    <property type="match status" value="1"/>
</dbReference>
<reference evidence="4 5" key="1">
    <citation type="submission" date="2017-08" db="EMBL/GenBank/DDBJ databases">
        <title>Draft Genome Sequence of Loktanella cinnabarina Strain XM1, Isolated from Coastal Surface Water.</title>
        <authorList>
            <person name="Ma R."/>
            <person name="Wang J."/>
            <person name="Wang Q."/>
            <person name="Ma Z."/>
            <person name="Li J."/>
            <person name="Chen L."/>
        </authorList>
    </citation>
    <scope>NUCLEOTIDE SEQUENCE [LARGE SCALE GENOMIC DNA]</scope>
    <source>
        <strain evidence="4 5">XM1</strain>
    </source>
</reference>
<keyword evidence="5" id="KW-1185">Reference proteome</keyword>
<dbReference type="PIRSF" id="PIRSF005900">
    <property type="entry name" value="Dps"/>
    <property type="match status" value="1"/>
</dbReference>
<dbReference type="InterPro" id="IPR002177">
    <property type="entry name" value="DPS_DNA-bd"/>
</dbReference>
<dbReference type="PANTHER" id="PTHR42932">
    <property type="entry name" value="GENERAL STRESS PROTEIN 20U"/>
    <property type="match status" value="1"/>
</dbReference>
<comment type="similarity">
    <text evidence="1 2">Belongs to the Dps family.</text>
</comment>
<dbReference type="EMBL" id="NQWH01000012">
    <property type="protein sequence ID" value="PHP27681.1"/>
    <property type="molecule type" value="Genomic_DNA"/>
</dbReference>
<dbReference type="InterPro" id="IPR023188">
    <property type="entry name" value="DPS_DNA-bd_CS"/>
</dbReference>
<dbReference type="PROSITE" id="PS00818">
    <property type="entry name" value="DPS_1"/>
    <property type="match status" value="1"/>
</dbReference>
<dbReference type="GO" id="GO:0008199">
    <property type="term" value="F:ferric iron binding"/>
    <property type="evidence" value="ECO:0007669"/>
    <property type="project" value="InterPro"/>
</dbReference>
<comment type="caution">
    <text evidence="4">The sequence shown here is derived from an EMBL/GenBank/DDBJ whole genome shotgun (WGS) entry which is preliminary data.</text>
</comment>
<evidence type="ECO:0000256" key="1">
    <source>
        <dbReference type="ARBA" id="ARBA00009497"/>
    </source>
</evidence>
<proteinExistence type="inferred from homology"/>